<dbReference type="OrthoDB" id="9811967at2"/>
<feature type="transmembrane region" description="Helical" evidence="1">
    <location>
        <begin position="148"/>
        <end position="173"/>
    </location>
</feature>
<feature type="transmembrane region" description="Helical" evidence="1">
    <location>
        <begin position="272"/>
        <end position="292"/>
    </location>
</feature>
<reference evidence="2 3" key="1">
    <citation type="submission" date="2016-10" db="EMBL/GenBank/DDBJ databases">
        <authorList>
            <person name="de Groot N.N."/>
        </authorList>
    </citation>
    <scope>NUCLEOTIDE SEQUENCE [LARGE SCALE GENOMIC DNA]</scope>
    <source>
        <strain evidence="2 3">CGMCC 1.7059</strain>
    </source>
</reference>
<name>A0A1H2UCB6_9GAMM</name>
<dbReference type="GO" id="GO:0005886">
    <property type="term" value="C:plasma membrane"/>
    <property type="evidence" value="ECO:0007669"/>
    <property type="project" value="TreeGrafter"/>
</dbReference>
<keyword evidence="1" id="KW-1133">Transmembrane helix</keyword>
<dbReference type="PANTHER" id="PTHR38684:SF1">
    <property type="entry name" value="PROTEIN AMPE"/>
    <property type="match status" value="1"/>
</dbReference>
<protein>
    <submittedName>
        <fullName evidence="2">AmpE protein</fullName>
    </submittedName>
</protein>
<dbReference type="InterPro" id="IPR052966">
    <property type="entry name" value="Beta-lactamase_Reg"/>
</dbReference>
<evidence type="ECO:0000256" key="1">
    <source>
        <dbReference type="SAM" id="Phobius"/>
    </source>
</evidence>
<keyword evidence="1" id="KW-0472">Membrane</keyword>
<dbReference type="Proteomes" id="UP000199675">
    <property type="component" value="Unassembled WGS sequence"/>
</dbReference>
<evidence type="ECO:0000313" key="2">
    <source>
        <dbReference type="EMBL" id="SDW53843.1"/>
    </source>
</evidence>
<evidence type="ECO:0000313" key="3">
    <source>
        <dbReference type="Proteomes" id="UP000199675"/>
    </source>
</evidence>
<keyword evidence="1" id="KW-0812">Transmembrane</keyword>
<sequence length="293" mass="32955">MPLLIFLLAYLIRRRLDALGRWDIAPFFRLVFHRAAPEPEPENSTTGLFLVFVAALLLTVMDWSWASRGLAVIGYPVDLFLLLVLMGAPGWHSLVKIYGDAWQRGDMQGAWHHIKDSLPAHERGQAGSPDSMHLSFSTQLLTVVFERYFLIVFWYAVGGIGLAVFARGVVALRDLWPQPAARYRFALLAEIVSWLPVRLLSFSFGLAGDFSGWLKEGRRYALTPSANARTVLFTAANSALSGYALNPKRFASLHPDDWLDFGRRSLRAIRDLLNRSMLVWVCLLALLVLAGWL</sequence>
<dbReference type="EMBL" id="FNNE01000003">
    <property type="protein sequence ID" value="SDW53843.1"/>
    <property type="molecule type" value="Genomic_DNA"/>
</dbReference>
<accession>A0A1H2UCB6</accession>
<dbReference type="AlphaFoldDB" id="A0A1H2UCB6"/>
<proteinExistence type="predicted"/>
<dbReference type="PANTHER" id="PTHR38684">
    <property type="entry name" value="PROTEIN AMPE"/>
    <property type="match status" value="1"/>
</dbReference>
<dbReference type="GO" id="GO:0046677">
    <property type="term" value="P:response to antibiotic"/>
    <property type="evidence" value="ECO:0007669"/>
    <property type="project" value="TreeGrafter"/>
</dbReference>
<organism evidence="2 3">
    <name type="scientific">Marinobacter mobilis</name>
    <dbReference type="NCBI Taxonomy" id="488533"/>
    <lineage>
        <taxon>Bacteria</taxon>
        <taxon>Pseudomonadati</taxon>
        <taxon>Pseudomonadota</taxon>
        <taxon>Gammaproteobacteria</taxon>
        <taxon>Pseudomonadales</taxon>
        <taxon>Marinobacteraceae</taxon>
        <taxon>Marinobacter</taxon>
    </lineage>
</organism>
<feature type="transmembrane region" description="Helical" evidence="1">
    <location>
        <begin position="70"/>
        <end position="91"/>
    </location>
</feature>
<dbReference type="RefSeq" id="WP_091811909.1">
    <property type="nucleotide sequence ID" value="NZ_FNNE01000003.1"/>
</dbReference>
<feature type="transmembrane region" description="Helical" evidence="1">
    <location>
        <begin position="44"/>
        <end position="63"/>
    </location>
</feature>
<keyword evidence="3" id="KW-1185">Reference proteome</keyword>
<gene>
    <name evidence="2" type="ORF">SAMN04487960_10366</name>
</gene>
<dbReference type="STRING" id="488533.SAMN04487960_10366"/>